<dbReference type="Proteomes" id="UP000280346">
    <property type="component" value="Unassembled WGS sequence"/>
</dbReference>
<evidence type="ECO:0000256" key="2">
    <source>
        <dbReference type="ARBA" id="ARBA00022475"/>
    </source>
</evidence>
<keyword evidence="5 6" id="KW-0472">Membrane</keyword>
<dbReference type="Pfam" id="PF02653">
    <property type="entry name" value="BPD_transp_2"/>
    <property type="match status" value="1"/>
</dbReference>
<dbReference type="EMBL" id="RZIJ01000007">
    <property type="protein sequence ID" value="RUQ72197.1"/>
    <property type="molecule type" value="Genomic_DNA"/>
</dbReference>
<dbReference type="GO" id="GO:0015658">
    <property type="term" value="F:branched-chain amino acid transmembrane transporter activity"/>
    <property type="evidence" value="ECO:0007669"/>
    <property type="project" value="InterPro"/>
</dbReference>
<evidence type="ECO:0000256" key="6">
    <source>
        <dbReference type="SAM" id="Phobius"/>
    </source>
</evidence>
<accession>A0A3S0XNG9</accession>
<protein>
    <submittedName>
        <fullName evidence="7">Branched-chain amino acid ABC transporter permease</fullName>
    </submittedName>
</protein>
<keyword evidence="2" id="KW-1003">Cell membrane</keyword>
<feature type="transmembrane region" description="Helical" evidence="6">
    <location>
        <begin position="62"/>
        <end position="81"/>
    </location>
</feature>
<dbReference type="InterPro" id="IPR001851">
    <property type="entry name" value="ABC_transp_permease"/>
</dbReference>
<reference evidence="7 8" key="1">
    <citation type="submission" date="2018-12" db="EMBL/GenBank/DDBJ databases">
        <authorList>
            <person name="Yang Y."/>
        </authorList>
    </citation>
    <scope>NUCLEOTIDE SEQUENCE [LARGE SCALE GENOMIC DNA]</scope>
    <source>
        <strain evidence="7 8">GSF71</strain>
    </source>
</reference>
<dbReference type="CDD" id="cd06581">
    <property type="entry name" value="TM_PBP1_LivM_like"/>
    <property type="match status" value="1"/>
</dbReference>
<evidence type="ECO:0000256" key="3">
    <source>
        <dbReference type="ARBA" id="ARBA00022692"/>
    </source>
</evidence>
<dbReference type="InterPro" id="IPR043428">
    <property type="entry name" value="LivM-like"/>
</dbReference>
<feature type="transmembrane region" description="Helical" evidence="6">
    <location>
        <begin position="274"/>
        <end position="299"/>
    </location>
</feature>
<feature type="transmembrane region" description="Helical" evidence="6">
    <location>
        <begin position="183"/>
        <end position="205"/>
    </location>
</feature>
<evidence type="ECO:0000256" key="1">
    <source>
        <dbReference type="ARBA" id="ARBA00004651"/>
    </source>
</evidence>
<feature type="transmembrane region" description="Helical" evidence="6">
    <location>
        <begin position="311"/>
        <end position="334"/>
    </location>
</feature>
<dbReference type="PRINTS" id="PR00173">
    <property type="entry name" value="EDTRNSPORT"/>
</dbReference>
<comment type="caution">
    <text evidence="7">The sequence shown here is derived from an EMBL/GenBank/DDBJ whole genome shotgun (WGS) entry which is preliminary data.</text>
</comment>
<dbReference type="AlphaFoldDB" id="A0A3S0XNG9"/>
<dbReference type="PANTHER" id="PTHR30482:SF17">
    <property type="entry name" value="ABC TRANSPORTER ATP-BINDING PROTEIN"/>
    <property type="match status" value="1"/>
</dbReference>
<dbReference type="OrthoDB" id="9804361at2"/>
<keyword evidence="8" id="KW-1185">Reference proteome</keyword>
<evidence type="ECO:0000256" key="5">
    <source>
        <dbReference type="ARBA" id="ARBA00023136"/>
    </source>
</evidence>
<gene>
    <name evidence="7" type="ORF">EJ913_11640</name>
</gene>
<dbReference type="PANTHER" id="PTHR30482">
    <property type="entry name" value="HIGH-AFFINITY BRANCHED-CHAIN AMINO ACID TRANSPORT SYSTEM PERMEASE"/>
    <property type="match status" value="1"/>
</dbReference>
<feature type="transmembrane region" description="Helical" evidence="6">
    <location>
        <begin position="112"/>
        <end position="132"/>
    </location>
</feature>
<keyword evidence="3 6" id="KW-0812">Transmembrane</keyword>
<organism evidence="7 8">
    <name type="scientific">Azospirillum doebereinerae</name>
    <dbReference type="NCBI Taxonomy" id="92933"/>
    <lineage>
        <taxon>Bacteria</taxon>
        <taxon>Pseudomonadati</taxon>
        <taxon>Pseudomonadota</taxon>
        <taxon>Alphaproteobacteria</taxon>
        <taxon>Rhodospirillales</taxon>
        <taxon>Azospirillaceae</taxon>
        <taxon>Azospirillum</taxon>
    </lineage>
</organism>
<name>A0A3S0XNG9_9PROT</name>
<proteinExistence type="predicted"/>
<feature type="transmembrane region" description="Helical" evidence="6">
    <location>
        <begin position="236"/>
        <end position="254"/>
    </location>
</feature>
<feature type="transmembrane region" description="Helical" evidence="6">
    <location>
        <begin position="35"/>
        <end position="56"/>
    </location>
</feature>
<comment type="subcellular location">
    <subcellularLocation>
        <location evidence="1">Cell membrane</location>
        <topology evidence="1">Multi-pass membrane protein</topology>
    </subcellularLocation>
</comment>
<keyword evidence="4 6" id="KW-1133">Transmembrane helix</keyword>
<feature type="transmembrane region" description="Helical" evidence="6">
    <location>
        <begin position="137"/>
        <end position="154"/>
    </location>
</feature>
<feature type="transmembrane region" description="Helical" evidence="6">
    <location>
        <begin position="88"/>
        <end position="106"/>
    </location>
</feature>
<sequence length="347" mass="36238">MSGIERVKSISASYPGAAASSTWRGLAMGRTGGDLAIAVLLGLGALATLLFGEAYWLLGSQVAITMIFALSVDLLVGFAGIVTLGHAVFFGLGAYTVGIASAHLGWTEPLSGLLLAGVVAALLGAVTGVLVLRTRGLGQLMLTMAFASLVYEIANRAKPVTGGADGLQGMVIAPILGLFEFDIFGLTAFLYTLAVLVAVVGLAVLMTRSPYGRSLVGIRENRVRMQAIGTNVQHRLLSIYVMSAALAGIAGALLAQTSQFVGLNVLHFSLSGEILIIVALGGAGRLWGALLGALVFTLFKDRLSALDPAYWYFWLGLLLAVIVLFAPKGLIGLVDRLLSILHRKESL</sequence>
<evidence type="ECO:0000256" key="4">
    <source>
        <dbReference type="ARBA" id="ARBA00022989"/>
    </source>
</evidence>
<dbReference type="GO" id="GO:0005886">
    <property type="term" value="C:plasma membrane"/>
    <property type="evidence" value="ECO:0007669"/>
    <property type="project" value="UniProtKB-SubCell"/>
</dbReference>
<evidence type="ECO:0000313" key="8">
    <source>
        <dbReference type="Proteomes" id="UP000280346"/>
    </source>
</evidence>
<evidence type="ECO:0000313" key="7">
    <source>
        <dbReference type="EMBL" id="RUQ72197.1"/>
    </source>
</evidence>